<sequence>MEKRNEIALINRGKISWLYCHNVFEKRIELINRHGQDLFAFIFENNEKLHELLLKFDEHTDLKKYNNCFKHVALAIKKKKMEEV</sequence>
<accession>A0A6M0T213</accession>
<dbReference type="EMBL" id="SGJP01000020">
    <property type="protein sequence ID" value="NFA60842.1"/>
    <property type="molecule type" value="Genomic_DNA"/>
</dbReference>
<name>A0A6M0T213_CLOBO</name>
<dbReference type="AlphaFoldDB" id="A0A6M0T213"/>
<proteinExistence type="predicted"/>
<gene>
    <name evidence="1" type="ORF">EXM42_10705</name>
</gene>
<evidence type="ECO:0000313" key="2">
    <source>
        <dbReference type="Proteomes" id="UP000473089"/>
    </source>
</evidence>
<protein>
    <recommendedName>
        <fullName evidence="3">DUF5659 domain-containing protein</fullName>
    </recommendedName>
</protein>
<evidence type="ECO:0008006" key="3">
    <source>
        <dbReference type="Google" id="ProtNLM"/>
    </source>
</evidence>
<comment type="caution">
    <text evidence="1">The sequence shown here is derived from an EMBL/GenBank/DDBJ whole genome shotgun (WGS) entry which is preliminary data.</text>
</comment>
<dbReference type="Proteomes" id="UP000473089">
    <property type="component" value="Unassembled WGS sequence"/>
</dbReference>
<reference evidence="1 2" key="1">
    <citation type="submission" date="2019-02" db="EMBL/GenBank/DDBJ databases">
        <title>Genome sequencing of Clostridium botulinum clinical isolates.</title>
        <authorList>
            <person name="Brunt J."/>
            <person name="Van Vliet A.H.M."/>
            <person name="Stringer S.C."/>
            <person name="Grant K.A."/>
            <person name="Carter A.C."/>
            <person name="Peck M.W."/>
        </authorList>
    </citation>
    <scope>NUCLEOTIDE SEQUENCE [LARGE SCALE GENOMIC DNA]</scope>
    <source>
        <strain evidence="1 2">R1125/03</strain>
    </source>
</reference>
<organism evidence="1 2">
    <name type="scientific">Clostridium botulinum</name>
    <dbReference type="NCBI Taxonomy" id="1491"/>
    <lineage>
        <taxon>Bacteria</taxon>
        <taxon>Bacillati</taxon>
        <taxon>Bacillota</taxon>
        <taxon>Clostridia</taxon>
        <taxon>Eubacteriales</taxon>
        <taxon>Clostridiaceae</taxon>
        <taxon>Clostridium</taxon>
    </lineage>
</organism>
<evidence type="ECO:0000313" key="1">
    <source>
        <dbReference type="EMBL" id="NFA60842.1"/>
    </source>
</evidence>